<comment type="caution">
    <text evidence="2">The sequence shown here is derived from an EMBL/GenBank/DDBJ whole genome shotgun (WGS) entry which is preliminary data.</text>
</comment>
<feature type="domain" description="IPT/TIG" evidence="1">
    <location>
        <begin position="14"/>
        <end position="89"/>
    </location>
</feature>
<dbReference type="InterPro" id="IPR014756">
    <property type="entry name" value="Ig_E-set"/>
</dbReference>
<accession>A0A7U7J3B8</accession>
<evidence type="ECO:0000259" key="1">
    <source>
        <dbReference type="Pfam" id="PF01833"/>
    </source>
</evidence>
<keyword evidence="3" id="KW-1185">Reference proteome</keyword>
<dbReference type="Gene3D" id="2.60.40.10">
    <property type="entry name" value="Immunoglobulins"/>
    <property type="match status" value="1"/>
</dbReference>
<organism evidence="2 3">
    <name type="scientific">Candidatus Contendobacter odensis Run_B_J11</name>
    <dbReference type="NCBI Taxonomy" id="1400861"/>
    <lineage>
        <taxon>Bacteria</taxon>
        <taxon>Pseudomonadati</taxon>
        <taxon>Pseudomonadota</taxon>
        <taxon>Gammaproteobacteria</taxon>
        <taxon>Candidatus Competibacteraceae</taxon>
        <taxon>Candidatus Contendibacter</taxon>
    </lineage>
</organism>
<dbReference type="EMBL" id="CBTK010000234">
    <property type="protein sequence ID" value="CDH45964.1"/>
    <property type="molecule type" value="Genomic_DNA"/>
</dbReference>
<dbReference type="SUPFAM" id="SSF81296">
    <property type="entry name" value="E set domains"/>
    <property type="match status" value="1"/>
</dbReference>
<dbReference type="Proteomes" id="UP000019184">
    <property type="component" value="Unassembled WGS sequence"/>
</dbReference>
<gene>
    <name evidence="2" type="ORF">BN874_3090001</name>
</gene>
<dbReference type="AlphaFoldDB" id="A0A7U7J3B8"/>
<name>A0A7U7J3B8_9GAMM</name>
<evidence type="ECO:0000313" key="3">
    <source>
        <dbReference type="Proteomes" id="UP000019184"/>
    </source>
</evidence>
<sequence length="91" mass="8855">MNIPFAPTAAPSLTLTGLSPTRGSAGTVVTLTGTNLGAATTVNFGGTAITQFALTPQGAIQVVAPQGTGMALVSVGNASGVSNTLSFTYTP</sequence>
<protein>
    <recommendedName>
        <fullName evidence="1">IPT/TIG domain-containing protein</fullName>
    </recommendedName>
</protein>
<dbReference type="CDD" id="cd00102">
    <property type="entry name" value="IPT"/>
    <property type="match status" value="1"/>
</dbReference>
<reference evidence="2 3" key="1">
    <citation type="journal article" date="2014" name="ISME J.">
        <title>Candidatus Competibacter-lineage genomes retrieved from metagenomes reveal functional metabolic diversity.</title>
        <authorList>
            <person name="McIlroy S.J."/>
            <person name="Albertsen M."/>
            <person name="Andresen E.K."/>
            <person name="Saunders A.M."/>
            <person name="Kristiansen R."/>
            <person name="Stokholm-Bjerregaard M."/>
            <person name="Nielsen K.L."/>
            <person name="Nielsen P.H."/>
        </authorList>
    </citation>
    <scope>NUCLEOTIDE SEQUENCE [LARGE SCALE GENOMIC DNA]</scope>
    <source>
        <strain evidence="2 3">Run_B_J11</strain>
    </source>
</reference>
<proteinExistence type="predicted"/>
<dbReference type="InterPro" id="IPR013783">
    <property type="entry name" value="Ig-like_fold"/>
</dbReference>
<evidence type="ECO:0000313" key="2">
    <source>
        <dbReference type="EMBL" id="CDH45964.1"/>
    </source>
</evidence>
<dbReference type="Pfam" id="PF01833">
    <property type="entry name" value="TIG"/>
    <property type="match status" value="1"/>
</dbReference>
<dbReference type="InterPro" id="IPR002909">
    <property type="entry name" value="IPT_dom"/>
</dbReference>